<accession>A0A9E8AAK8</accession>
<feature type="compositionally biased region" description="Basic and acidic residues" evidence="1">
    <location>
        <begin position="42"/>
        <end position="59"/>
    </location>
</feature>
<protein>
    <submittedName>
        <fullName evidence="2">Uncharacterized protein</fullName>
    </submittedName>
</protein>
<feature type="compositionally biased region" description="Polar residues" evidence="1">
    <location>
        <begin position="92"/>
        <end position="112"/>
    </location>
</feature>
<proteinExistence type="predicted"/>
<sequence length="126" mass="13516">MHKTPGLLTVKGRTPCCPMLPLWPTPSGRAPDSDPWLHTPSRKPDRPEQTWTKRPEGSKTTRPSTGRSLLCPSSRECGTCTCAHEIGGCPTRSPTGADNVSPSSKLSGQAQSQSFCAIVSQWSSDP</sequence>
<name>A0A9E8AAK8_9RHAB</name>
<reference evidence="2" key="1">
    <citation type="submission" date="2022-05" db="EMBL/GenBank/DDBJ databases">
        <authorList>
            <person name="Cao W."/>
            <person name="Jia N."/>
            <person name="Lam T.T.-Y."/>
            <person name="Ni X."/>
            <person name="Liu J."/>
        </authorList>
    </citation>
    <scope>NUCLEOTIDE SEQUENCE</scope>
    <source>
        <strain evidence="2">TIGMIC 22</strain>
    </source>
</reference>
<evidence type="ECO:0000313" key="2">
    <source>
        <dbReference type="EMBL" id="UYL95541.1"/>
    </source>
</evidence>
<organism evidence="2">
    <name type="scientific">Huanggang Rhabd tick virus 1</name>
    <dbReference type="NCBI Taxonomy" id="2972320"/>
    <lineage>
        <taxon>Viruses</taxon>
        <taxon>Riboviria</taxon>
        <taxon>Orthornavirae</taxon>
        <taxon>Negarnaviricota</taxon>
        <taxon>Haploviricotina</taxon>
        <taxon>Monjiviricetes</taxon>
        <taxon>Mononegavirales</taxon>
        <taxon>Rhabdoviridae</taxon>
        <taxon>Alpharhabdovirinae</taxon>
        <taxon>Alpharicinrhavirus</taxon>
        <taxon>Alpharicinrhavirus huanggang</taxon>
    </lineage>
</organism>
<evidence type="ECO:0000256" key="1">
    <source>
        <dbReference type="SAM" id="MobiDB-lite"/>
    </source>
</evidence>
<feature type="region of interest" description="Disordered" evidence="1">
    <location>
        <begin position="19"/>
        <end position="68"/>
    </location>
</feature>
<feature type="region of interest" description="Disordered" evidence="1">
    <location>
        <begin position="87"/>
        <end position="112"/>
    </location>
</feature>
<dbReference type="EMBL" id="ON746518">
    <property type="protein sequence ID" value="UYL95541.1"/>
    <property type="molecule type" value="Viral_cRNA"/>
</dbReference>